<evidence type="ECO:0000259" key="19">
    <source>
        <dbReference type="PROSITE" id="PS50020"/>
    </source>
</evidence>
<keyword evidence="5" id="KW-0132">Cell division</keyword>
<feature type="region of interest" description="Disordered" evidence="18">
    <location>
        <begin position="104"/>
        <end position="225"/>
    </location>
</feature>
<comment type="caution">
    <text evidence="20">The sequence shown here is derived from an EMBL/GenBank/DDBJ whole genome shotgun (WGS) entry which is preliminary data.</text>
</comment>
<dbReference type="GO" id="GO:0097539">
    <property type="term" value="C:ciliary transition fiber"/>
    <property type="evidence" value="ECO:0007669"/>
    <property type="project" value="UniProtKB-ARBA"/>
</dbReference>
<dbReference type="InterPro" id="IPR053233">
    <property type="entry name" value="ABRA-related"/>
</dbReference>
<feature type="region of interest" description="Disordered" evidence="18">
    <location>
        <begin position="563"/>
        <end position="658"/>
    </location>
</feature>
<evidence type="ECO:0000256" key="8">
    <source>
        <dbReference type="ARBA" id="ARBA00022794"/>
    </source>
</evidence>
<feature type="compositionally biased region" description="Basic and acidic residues" evidence="18">
    <location>
        <begin position="266"/>
        <end position="283"/>
    </location>
</feature>
<keyword evidence="8" id="KW-0970">Cilium biogenesis/degradation</keyword>
<organism evidence="20 21">
    <name type="scientific">Mizuhopecten yessoensis</name>
    <name type="common">Japanese scallop</name>
    <name type="synonym">Patinopecten yessoensis</name>
    <dbReference type="NCBI Taxonomy" id="6573"/>
    <lineage>
        <taxon>Eukaryota</taxon>
        <taxon>Metazoa</taxon>
        <taxon>Spiralia</taxon>
        <taxon>Lophotrochozoa</taxon>
        <taxon>Mollusca</taxon>
        <taxon>Bivalvia</taxon>
        <taxon>Autobranchia</taxon>
        <taxon>Pteriomorphia</taxon>
        <taxon>Pectinida</taxon>
        <taxon>Pectinoidea</taxon>
        <taxon>Pectinidae</taxon>
        <taxon>Mizuhopecten</taxon>
    </lineage>
</organism>
<evidence type="ECO:0000256" key="14">
    <source>
        <dbReference type="ARBA" id="ARBA00056906"/>
    </source>
</evidence>
<feature type="region of interest" description="Disordered" evidence="18">
    <location>
        <begin position="848"/>
        <end position="872"/>
    </location>
</feature>
<keyword evidence="3" id="KW-0963">Cytoplasm</keyword>
<gene>
    <name evidence="20" type="ORF">KP79_PYT22370</name>
</gene>
<dbReference type="SMART" id="SM00456">
    <property type="entry name" value="WW"/>
    <property type="match status" value="1"/>
</dbReference>
<dbReference type="SUPFAM" id="SSF51045">
    <property type="entry name" value="WW domain"/>
    <property type="match status" value="1"/>
</dbReference>
<keyword evidence="11" id="KW-0206">Cytoskeleton</keyword>
<dbReference type="PANTHER" id="PTHR21715">
    <property type="entry name" value="RH04127P"/>
    <property type="match status" value="1"/>
</dbReference>
<keyword evidence="4" id="KW-0597">Phosphoprotein</keyword>
<dbReference type="CDD" id="cd00201">
    <property type="entry name" value="WW"/>
    <property type="match status" value="1"/>
</dbReference>
<evidence type="ECO:0000256" key="3">
    <source>
        <dbReference type="ARBA" id="ARBA00022490"/>
    </source>
</evidence>
<evidence type="ECO:0000256" key="5">
    <source>
        <dbReference type="ARBA" id="ARBA00022618"/>
    </source>
</evidence>
<keyword evidence="9 17" id="KW-0175">Coiled coil</keyword>
<feature type="compositionally biased region" description="Basic and acidic residues" evidence="18">
    <location>
        <begin position="688"/>
        <end position="727"/>
    </location>
</feature>
<keyword evidence="6" id="KW-0227">DNA damage</keyword>
<feature type="compositionally biased region" description="Gly residues" evidence="18">
    <location>
        <begin position="105"/>
        <end position="123"/>
    </location>
</feature>
<dbReference type="InterPro" id="IPR001202">
    <property type="entry name" value="WW_dom"/>
</dbReference>
<dbReference type="EMBL" id="NEDP02004945">
    <property type="protein sequence ID" value="OWF43988.1"/>
    <property type="molecule type" value="Genomic_DNA"/>
</dbReference>
<evidence type="ECO:0000256" key="10">
    <source>
        <dbReference type="ARBA" id="ARBA00023204"/>
    </source>
</evidence>
<evidence type="ECO:0000256" key="4">
    <source>
        <dbReference type="ARBA" id="ARBA00022553"/>
    </source>
</evidence>
<feature type="region of interest" description="Disordered" evidence="18">
    <location>
        <begin position="894"/>
        <end position="915"/>
    </location>
</feature>
<feature type="region of interest" description="Disordered" evidence="18">
    <location>
        <begin position="257"/>
        <end position="283"/>
    </location>
</feature>
<dbReference type="GO" id="GO:0005814">
    <property type="term" value="C:centriole"/>
    <property type="evidence" value="ECO:0007669"/>
    <property type="project" value="UniProtKB-SubCell"/>
</dbReference>
<feature type="compositionally biased region" description="Basic and acidic residues" evidence="18">
    <location>
        <begin position="343"/>
        <end position="387"/>
    </location>
</feature>
<dbReference type="STRING" id="6573.A0A210Q5I6"/>
<dbReference type="PANTHER" id="PTHR21715:SF0">
    <property type="entry name" value="RH04127P"/>
    <property type="match status" value="1"/>
</dbReference>
<evidence type="ECO:0000256" key="13">
    <source>
        <dbReference type="ARBA" id="ARBA00023306"/>
    </source>
</evidence>
<keyword evidence="13" id="KW-0131">Cell cycle</keyword>
<dbReference type="InterPro" id="IPR036020">
    <property type="entry name" value="WW_dom_sf"/>
</dbReference>
<evidence type="ECO:0000256" key="17">
    <source>
        <dbReference type="SAM" id="Coils"/>
    </source>
</evidence>
<evidence type="ECO:0000313" key="20">
    <source>
        <dbReference type="EMBL" id="OWF43988.1"/>
    </source>
</evidence>
<dbReference type="GO" id="GO:0006281">
    <property type="term" value="P:DNA repair"/>
    <property type="evidence" value="ECO:0007669"/>
    <property type="project" value="UniProtKB-KW"/>
</dbReference>
<evidence type="ECO:0000256" key="6">
    <source>
        <dbReference type="ARBA" id="ARBA00022763"/>
    </source>
</evidence>
<evidence type="ECO:0000256" key="18">
    <source>
        <dbReference type="SAM" id="MobiDB-lite"/>
    </source>
</evidence>
<dbReference type="GO" id="GO:0005634">
    <property type="term" value="C:nucleus"/>
    <property type="evidence" value="ECO:0007669"/>
    <property type="project" value="UniProtKB-SubCell"/>
</dbReference>
<feature type="region of interest" description="Disordered" evidence="18">
    <location>
        <begin position="320"/>
        <end position="389"/>
    </location>
</feature>
<dbReference type="FunFam" id="3.30.1470.10:FF:000001">
    <property type="entry name" value="Centrosomal protein of 164 kDa"/>
    <property type="match status" value="1"/>
</dbReference>
<sequence length="1359" mass="155799">MDAGRMMINDQVILEEDYDENYQPGEDEIVEYSQIIGIDPRTEPHLLWIAREGINAPLPEHWRPCQDPNDDIYYFNFASGESIWDHPCDEFYRKMVAEERKKYIMGGGSRSGPGGQGPGSAGGKKGKLGKDDGKKKKDKQNKQSPLKQLGPLKAEQSLGTPSLHRGGPGPGSGLEPMKSGGSLGPLRGSTGTSQPMRSSMNTTTGSFRSGQAVNLSKSGNLTSSMSIPIYSVEFEDEEGDHERPVRHSVELEIHDVAGLGYEDSDSDKVGHKESDSDSEDYGKDIDFGIDNNLSERIMNLGTENLDPVRGSLEKLQDFDPTMSALSTARGDSPGGNVSPLDRPTADDRKKRAEVAALAAERRLTRQDSAEMPTRAEQDRFLRDEESKINLSNDRTLQDLKQRLKKELENAKLDLLEDKDRKLRKLKEEIALDQDTEETRLKHEKEQQFNELETQIKSDLEKEKNSLDEEKAATLERLLEEMKEHHAQEEETLRKQMDGDLEKLREEVRSLQKEEQSRLVEDKHKILERLKSQVDSETLEEQRRLEEQKREQFEALQAKQRLELESMTEEAERKHRDKVDQVKRESSGRHEKELQRIREELKHVHEQEREEKEQELEAAKQRQKAIDDLDRGLDEVMSERRQDIQQQQQKELSRLRDEHDNAIRKLREEFQDKERKERQLLDEKIESEVRKLQKQSERDLEEARRKFERKRESMAEQLEDEHKQQLKEQKHKLRRQTSSLDREEEEYQEKIAEFERKKTNLEKSAKNLDTQEKKLEERRKKFREDKDNFELDQDEAFSSKNNQLSTRELERLKEERKQIQEEITTENDTLEQLKTERRTIESDITKMKMTRENNTRKLNDMKERMERKGKDLDSLQQRIIDAADETKSLAEERLRASSAARSHGTPDIKATPTRRTPMAGLLSDDEIISDIPPKRRGKKIRYLDDRTDEEDVSSFGGRVWQDLLSDDDSLDEFPIARHVPHRSGELKEHFSKEKSAINTTKEFLRKHRQSLKRRQSALQAARQELTKDIVKQRQGNLSPDSAFVLADVKQSLEKEELELDQIESQMRTGSRLVREKERRLRQLKSQVHTGAGLHQSESDSDLDYSPFEHNYRPAGMPNLDLSEDEGSSGISSNDNSLDNVIRALTKQNNQHQSLGPLTVKVKQDGDPIAASLLKINTELAHIITKIGTNSAPGTPMLGTQGSGEGKAYSIPLYTPPLQSTGVYSSAIVPHSQPIQAWAPPNPYINSPSHHVDYASLVVSAEQSLERKWRKYFGDRRPPLTSASLPPGGAPVAFGHNSVRDQLRQYRMTLQDNLTTNPASSQSTQDKLSEQKRWLQKFGQDISFGASFVKAPGSDAGSVYP</sequence>
<evidence type="ECO:0000256" key="2">
    <source>
        <dbReference type="ARBA" id="ARBA00004123"/>
    </source>
</evidence>
<feature type="compositionally biased region" description="Polar residues" evidence="18">
    <location>
        <begin position="795"/>
        <end position="805"/>
    </location>
</feature>
<dbReference type="Pfam" id="PF00397">
    <property type="entry name" value="WW"/>
    <property type="match status" value="1"/>
</dbReference>
<evidence type="ECO:0000256" key="11">
    <source>
        <dbReference type="ARBA" id="ARBA00023212"/>
    </source>
</evidence>
<name>A0A210Q5I6_MIZYE</name>
<dbReference type="PROSITE" id="PS50020">
    <property type="entry name" value="WW_DOMAIN_2"/>
    <property type="match status" value="1"/>
</dbReference>
<feature type="region of interest" description="Disordered" evidence="18">
    <location>
        <begin position="1082"/>
        <end position="1133"/>
    </location>
</feature>
<evidence type="ECO:0000256" key="12">
    <source>
        <dbReference type="ARBA" id="ARBA00023242"/>
    </source>
</evidence>
<reference evidence="20 21" key="1">
    <citation type="journal article" date="2017" name="Nat. Ecol. Evol.">
        <title>Scallop genome provides insights into evolution of bilaterian karyotype and development.</title>
        <authorList>
            <person name="Wang S."/>
            <person name="Zhang J."/>
            <person name="Jiao W."/>
            <person name="Li J."/>
            <person name="Xun X."/>
            <person name="Sun Y."/>
            <person name="Guo X."/>
            <person name="Huan P."/>
            <person name="Dong B."/>
            <person name="Zhang L."/>
            <person name="Hu X."/>
            <person name="Sun X."/>
            <person name="Wang J."/>
            <person name="Zhao C."/>
            <person name="Wang Y."/>
            <person name="Wang D."/>
            <person name="Huang X."/>
            <person name="Wang R."/>
            <person name="Lv J."/>
            <person name="Li Y."/>
            <person name="Zhang Z."/>
            <person name="Liu B."/>
            <person name="Lu W."/>
            <person name="Hui Y."/>
            <person name="Liang J."/>
            <person name="Zhou Z."/>
            <person name="Hou R."/>
            <person name="Li X."/>
            <person name="Liu Y."/>
            <person name="Li H."/>
            <person name="Ning X."/>
            <person name="Lin Y."/>
            <person name="Zhao L."/>
            <person name="Xing Q."/>
            <person name="Dou J."/>
            <person name="Li Y."/>
            <person name="Mao J."/>
            <person name="Guo H."/>
            <person name="Dou H."/>
            <person name="Li T."/>
            <person name="Mu C."/>
            <person name="Jiang W."/>
            <person name="Fu Q."/>
            <person name="Fu X."/>
            <person name="Miao Y."/>
            <person name="Liu J."/>
            <person name="Yu Q."/>
            <person name="Li R."/>
            <person name="Liao H."/>
            <person name="Li X."/>
            <person name="Kong Y."/>
            <person name="Jiang Z."/>
            <person name="Chourrout D."/>
            <person name="Li R."/>
            <person name="Bao Z."/>
        </authorList>
    </citation>
    <scope>NUCLEOTIDE SEQUENCE [LARGE SCALE GENOMIC DNA]</scope>
    <source>
        <strain evidence="20 21">PY_sf001</strain>
    </source>
</reference>
<comment type="function">
    <text evidence="14">Plays a role in microtubule organization and/or maintenance for the formation of primary cilia (PC), a microtubule-based structure that protrudes from the surface of epithelial cells. Plays a critical role in G2/M checkpoint and nuclear divisions. A key player in the DNA damage-activated ATR/ATM signaling cascade since it is required for the proper phosphorylation of H2AX, RPA, CHEK2 and CHEK1. Plays a critical role in chromosome segregation, acting as a mediator required for the maintenance of genomic stability through modulation of MDC1, RPA and CHEK1.</text>
</comment>
<evidence type="ECO:0000256" key="9">
    <source>
        <dbReference type="ARBA" id="ARBA00023054"/>
    </source>
</evidence>
<feature type="region of interest" description="Disordered" evidence="18">
    <location>
        <begin position="688"/>
        <end position="806"/>
    </location>
</feature>
<evidence type="ECO:0000256" key="7">
    <source>
        <dbReference type="ARBA" id="ARBA00022776"/>
    </source>
</evidence>
<dbReference type="GO" id="GO:0030030">
    <property type="term" value="P:cell projection organization"/>
    <property type="evidence" value="ECO:0007669"/>
    <property type="project" value="UniProtKB-KW"/>
</dbReference>
<comment type="subcellular location">
    <subcellularLocation>
        <location evidence="1">Cytoplasm</location>
        <location evidence="1">Cytoskeleton</location>
        <location evidence="1">Microtubule organizing center</location>
        <location evidence="1">Centrosome</location>
        <location evidence="1">Centriole</location>
    </subcellularLocation>
    <subcellularLocation>
        <location evidence="2">Nucleus</location>
    </subcellularLocation>
</comment>
<keyword evidence="7" id="KW-0498">Mitosis</keyword>
<feature type="coiled-coil region" evidence="17">
    <location>
        <begin position="1003"/>
        <end position="1071"/>
    </location>
</feature>
<feature type="compositionally biased region" description="Basic and acidic residues" evidence="18">
    <location>
        <begin position="563"/>
        <end position="642"/>
    </location>
</feature>
<evidence type="ECO:0000256" key="16">
    <source>
        <dbReference type="ARBA" id="ARBA00067900"/>
    </source>
</evidence>
<evidence type="ECO:0000313" key="21">
    <source>
        <dbReference type="Proteomes" id="UP000242188"/>
    </source>
</evidence>
<feature type="compositionally biased region" description="Polar residues" evidence="18">
    <location>
        <begin position="189"/>
        <end position="225"/>
    </location>
</feature>
<feature type="compositionally biased region" description="Basic and acidic residues" evidence="18">
    <location>
        <begin position="747"/>
        <end position="788"/>
    </location>
</feature>
<accession>A0A210Q5I6</accession>
<dbReference type="Proteomes" id="UP000242188">
    <property type="component" value="Unassembled WGS sequence"/>
</dbReference>
<dbReference type="GO" id="GO:0051301">
    <property type="term" value="P:cell division"/>
    <property type="evidence" value="ECO:0007669"/>
    <property type="project" value="UniProtKB-KW"/>
</dbReference>
<protein>
    <recommendedName>
        <fullName evidence="16">Centrosomal protein of 164 kDa</fullName>
    </recommendedName>
</protein>
<evidence type="ECO:0000256" key="1">
    <source>
        <dbReference type="ARBA" id="ARBA00004114"/>
    </source>
</evidence>
<proteinExistence type="predicted"/>
<comment type="subunit">
    <text evidence="15">Interacts (via N-terminus) with ATRIP. Interacts with ATM, ATR and MDC1. Interacts with XPA (via N-terminus) upon UV irradiation. Interacts with CEP83, CCDC92, TTBK2, DVL3, NPHP3 and weakly with NPHP4. Interacts with DZIP1.</text>
</comment>
<keyword evidence="12" id="KW-0539">Nucleus</keyword>
<evidence type="ECO:0000256" key="15">
    <source>
        <dbReference type="ARBA" id="ARBA00061715"/>
    </source>
</evidence>
<feature type="domain" description="WW" evidence="19">
    <location>
        <begin position="56"/>
        <end position="89"/>
    </location>
</feature>
<keyword evidence="10" id="KW-0234">DNA repair</keyword>
<keyword evidence="21" id="KW-1185">Reference proteome</keyword>
<dbReference type="OrthoDB" id="6344460at2759"/>
<dbReference type="Gene3D" id="3.30.1470.10">
    <property type="entry name" value="Photosystem I PsaD, reaction center subunit II"/>
    <property type="match status" value="1"/>
</dbReference>